<keyword evidence="3" id="KW-1185">Reference proteome</keyword>
<evidence type="ECO:0000313" key="3">
    <source>
        <dbReference type="Proteomes" id="UP000192266"/>
    </source>
</evidence>
<organism evidence="2 3">
    <name type="scientific">Hymenobacter roseosalivarius DSM 11622</name>
    <dbReference type="NCBI Taxonomy" id="645990"/>
    <lineage>
        <taxon>Bacteria</taxon>
        <taxon>Pseudomonadati</taxon>
        <taxon>Bacteroidota</taxon>
        <taxon>Cytophagia</taxon>
        <taxon>Cytophagales</taxon>
        <taxon>Hymenobacteraceae</taxon>
        <taxon>Hymenobacter</taxon>
    </lineage>
</organism>
<dbReference type="Proteomes" id="UP000192266">
    <property type="component" value="Unassembled WGS sequence"/>
</dbReference>
<reference evidence="2 3" key="1">
    <citation type="submission" date="2017-04" db="EMBL/GenBank/DDBJ databases">
        <authorList>
            <person name="Afonso C.L."/>
            <person name="Miller P.J."/>
            <person name="Scott M.A."/>
            <person name="Spackman E."/>
            <person name="Goraichik I."/>
            <person name="Dimitrov K.M."/>
            <person name="Suarez D.L."/>
            <person name="Swayne D.E."/>
        </authorList>
    </citation>
    <scope>NUCLEOTIDE SEQUENCE [LARGE SCALE GENOMIC DNA]</scope>
    <source>
        <strain evidence="2 3">DSM 11622</strain>
    </source>
</reference>
<dbReference type="RefSeq" id="WP_084448155.1">
    <property type="nucleotide sequence ID" value="NZ_FWWW01000122.1"/>
</dbReference>
<name>A0A1W1W4Y7_9BACT</name>
<gene>
    <name evidence="2" type="ORF">SAMN00120144_3079</name>
</gene>
<keyword evidence="1" id="KW-0732">Signal</keyword>
<accession>A0A1W1W4Y7</accession>
<dbReference type="AlphaFoldDB" id="A0A1W1W4Y7"/>
<dbReference type="EMBL" id="FWWW01000122">
    <property type="protein sequence ID" value="SMC00699.1"/>
    <property type="molecule type" value="Genomic_DNA"/>
</dbReference>
<protein>
    <recommendedName>
        <fullName evidence="4">DUF3575 domain-containing protein</fullName>
    </recommendedName>
</protein>
<feature type="chain" id="PRO_5012935667" description="DUF3575 domain-containing protein" evidence="1">
    <location>
        <begin position="23"/>
        <end position="222"/>
    </location>
</feature>
<dbReference type="OrthoDB" id="878332at2"/>
<sequence length="222" mass="24214">MTLRFLFCPLFVVVLLAGPAAAQVPARDSASTLSSTATTRPWLLKLGTGLTRGFEWGGYPGLTVPVVLGAEVVLRPGWNLYANGFSGFNLGGGYYRDGLALRLRQLGAEVGLRRYYHQQKRQAKGRTSGPFTGNYVGLQSTSTWYYYRNPAGGQLGYDHSTLTAVWGLQRRLGGHGLVDAYVGAGVANLGRGRYEPATGRYTTYRFPPQFTPELGLKLSLVR</sequence>
<evidence type="ECO:0008006" key="4">
    <source>
        <dbReference type="Google" id="ProtNLM"/>
    </source>
</evidence>
<evidence type="ECO:0000313" key="2">
    <source>
        <dbReference type="EMBL" id="SMC00699.1"/>
    </source>
</evidence>
<proteinExistence type="predicted"/>
<feature type="signal peptide" evidence="1">
    <location>
        <begin position="1"/>
        <end position="22"/>
    </location>
</feature>
<evidence type="ECO:0000256" key="1">
    <source>
        <dbReference type="SAM" id="SignalP"/>
    </source>
</evidence>